<feature type="transmembrane region" description="Helical" evidence="5">
    <location>
        <begin position="37"/>
        <end position="54"/>
    </location>
</feature>
<comment type="cofactor">
    <cofactor evidence="1">
        <name>pyrroloquinoline quinone</name>
        <dbReference type="ChEBI" id="CHEBI:58442"/>
    </cofactor>
</comment>
<dbReference type="InterPro" id="IPR011047">
    <property type="entry name" value="Quinoprotein_ADH-like_sf"/>
</dbReference>
<organism evidence="7 8">
    <name type="scientific">Mesorhizobium liriopis</name>
    <dbReference type="NCBI Taxonomy" id="2953882"/>
    <lineage>
        <taxon>Bacteria</taxon>
        <taxon>Pseudomonadati</taxon>
        <taxon>Pseudomonadota</taxon>
        <taxon>Alphaproteobacteria</taxon>
        <taxon>Hyphomicrobiales</taxon>
        <taxon>Phyllobacteriaceae</taxon>
        <taxon>Mesorhizobium</taxon>
    </lineage>
</organism>
<dbReference type="Pfam" id="PF01011">
    <property type="entry name" value="PQQ"/>
    <property type="match status" value="1"/>
</dbReference>
<feature type="transmembrane region" description="Helical" evidence="5">
    <location>
        <begin position="7"/>
        <end position="31"/>
    </location>
</feature>
<dbReference type="SMART" id="SM00564">
    <property type="entry name" value="PQQ"/>
    <property type="match status" value="5"/>
</dbReference>
<dbReference type="Proteomes" id="UP001205906">
    <property type="component" value="Unassembled WGS sequence"/>
</dbReference>
<dbReference type="NCBIfam" id="TIGR03074">
    <property type="entry name" value="PQQ_membr_DH"/>
    <property type="match status" value="1"/>
</dbReference>
<feature type="transmembrane region" description="Helical" evidence="5">
    <location>
        <begin position="119"/>
        <end position="143"/>
    </location>
</feature>
<evidence type="ECO:0000256" key="2">
    <source>
        <dbReference type="ARBA" id="ARBA00008156"/>
    </source>
</evidence>
<dbReference type="PANTHER" id="PTHR32303">
    <property type="entry name" value="QUINOPROTEIN ALCOHOL DEHYDROGENASE (CYTOCHROME C)"/>
    <property type="match status" value="1"/>
</dbReference>
<dbReference type="RefSeq" id="WP_252816423.1">
    <property type="nucleotide sequence ID" value="NZ_JAMXQS010000002.1"/>
</dbReference>
<gene>
    <name evidence="7" type="ORF">NGM99_04540</name>
</gene>
<comment type="similarity">
    <text evidence="2">Belongs to the bacterial PQQ dehydrogenase family.</text>
</comment>
<name>A0ABT1C3H9_9HYPH</name>
<dbReference type="PANTHER" id="PTHR32303:SF4">
    <property type="entry name" value="QUINOPROTEIN GLUCOSE DEHYDROGENASE"/>
    <property type="match status" value="1"/>
</dbReference>
<feature type="region of interest" description="Disordered" evidence="4">
    <location>
        <begin position="628"/>
        <end position="659"/>
    </location>
</feature>
<keyword evidence="8" id="KW-1185">Reference proteome</keyword>
<dbReference type="InterPro" id="IPR002372">
    <property type="entry name" value="PQQ_rpt_dom"/>
</dbReference>
<evidence type="ECO:0000313" key="7">
    <source>
        <dbReference type="EMBL" id="MCO6049058.1"/>
    </source>
</evidence>
<keyword evidence="3 7" id="KW-0560">Oxidoreductase</keyword>
<proteinExistence type="inferred from homology"/>
<dbReference type="InterPro" id="IPR018391">
    <property type="entry name" value="PQQ_b-propeller_rpt"/>
</dbReference>
<sequence>MRERSTWFLFTVAAIIGIIGLGLIGAGFYLVSLGGSWYYAITGIGMVATAFLLFRRSPFALILYAAIILGTLIWAVVEIGFDWWKLVPRGDIVFILGILLLLPWVTTRLGRDRTERPLLFWRGAALPLALSLVIAAVVGVFSITRDHDQHGSLPEEARAQVPQAYAGVPDKDWTAYGRSGRGDKWSPLKQINAGNVSQLDVAWQIQTGDVKREGDPNETTYEVTPLKVGDTLYLCTPHNIVLALDAETGKERWRFDPKITVSPRLQHLTCRGVSYHDANAQGAVRAANNECPQRIFMATNDTRLFALDAHTGQPCPGFGENGQVNMWRGMPAQQEGWYQFTSAPLVTRGLVVLAGAVYDNAAVSMPSGVIRAFDAATGQLVWNFDPGNPENTAPIGPDQHYSWSSPNSWSTSSVDEELGLIYVPMGMGAIDQWGANRPETTERFATSILALEVATGRVRWVYQTVHHDLWDMDVPSQPVLVDLSMPSGPVPALVQSTKTGNIFVLDRRTGAPIHPVTEKPVPGGAVEGDWTAPTQPFSSVSLMPEPPIMEADMWGATMFDQLACRIKFKSLRYEGPFTPPSTQGTIVYPGNFGVTDWGGLAVDPVRQVAFVNPDYMAFVDQLVPQEVKPQGNGAQATAQPEGKGPAGGSDVQGSDEHGLNPNAGAPYAVALNPFLSPVGLPCQSPPWGYVAGVDLVSGKVVYKRKNGTTRDETPVIPLPFKMGVPSLGGPMVTAGNLGFLTATLDYYIRGYNLSTGEQLWEARLPAGAQATPMTYWSDASNRQFVVAVAGGHGSLGTDLGDHVIAYALPKGSAAAGTQP</sequence>
<dbReference type="EMBL" id="JAMXQS010000002">
    <property type="protein sequence ID" value="MCO6049058.1"/>
    <property type="molecule type" value="Genomic_DNA"/>
</dbReference>
<feature type="transmembrane region" description="Helical" evidence="5">
    <location>
        <begin position="61"/>
        <end position="81"/>
    </location>
</feature>
<evidence type="ECO:0000259" key="6">
    <source>
        <dbReference type="Pfam" id="PF01011"/>
    </source>
</evidence>
<evidence type="ECO:0000256" key="5">
    <source>
        <dbReference type="SAM" id="Phobius"/>
    </source>
</evidence>
<keyword evidence="5" id="KW-0812">Transmembrane</keyword>
<dbReference type="SUPFAM" id="SSF50998">
    <property type="entry name" value="Quinoprotein alcohol dehydrogenase-like"/>
    <property type="match status" value="1"/>
</dbReference>
<reference evidence="7 8" key="1">
    <citation type="submission" date="2022-06" db="EMBL/GenBank/DDBJ databases">
        <title>Mesorhizobium sp. strain RP14 Genome sequencing and assembly.</title>
        <authorList>
            <person name="Kim I."/>
        </authorList>
    </citation>
    <scope>NUCLEOTIDE SEQUENCE [LARGE SCALE GENOMIC DNA]</scope>
    <source>
        <strain evidence="8">RP14(2022)</strain>
    </source>
</reference>
<evidence type="ECO:0000256" key="3">
    <source>
        <dbReference type="ARBA" id="ARBA00023002"/>
    </source>
</evidence>
<feature type="transmembrane region" description="Helical" evidence="5">
    <location>
        <begin position="87"/>
        <end position="107"/>
    </location>
</feature>
<keyword evidence="5" id="KW-0472">Membrane</keyword>
<protein>
    <submittedName>
        <fullName evidence="7">Membrane-bound PQQ-dependent dehydrogenase, glucose/quinate/shikimate family</fullName>
        <ecNumber evidence="7">1.1.-.-</ecNumber>
    </submittedName>
</protein>
<dbReference type="GO" id="GO:0016491">
    <property type="term" value="F:oxidoreductase activity"/>
    <property type="evidence" value="ECO:0007669"/>
    <property type="project" value="UniProtKB-KW"/>
</dbReference>
<evidence type="ECO:0000313" key="8">
    <source>
        <dbReference type="Proteomes" id="UP001205906"/>
    </source>
</evidence>
<feature type="domain" description="Pyrrolo-quinoline quinone repeat" evidence="6">
    <location>
        <begin position="173"/>
        <end position="785"/>
    </location>
</feature>
<keyword evidence="5" id="KW-1133">Transmembrane helix</keyword>
<dbReference type="Gene3D" id="2.140.10.10">
    <property type="entry name" value="Quinoprotein alcohol dehydrogenase-like superfamily"/>
    <property type="match status" value="1"/>
</dbReference>
<accession>A0ABT1C3H9</accession>
<dbReference type="InterPro" id="IPR017511">
    <property type="entry name" value="PQQ_mDH"/>
</dbReference>
<evidence type="ECO:0000256" key="4">
    <source>
        <dbReference type="SAM" id="MobiDB-lite"/>
    </source>
</evidence>
<dbReference type="CDD" id="cd10280">
    <property type="entry name" value="PQQ_mGDH"/>
    <property type="match status" value="1"/>
</dbReference>
<comment type="caution">
    <text evidence="7">The sequence shown here is derived from an EMBL/GenBank/DDBJ whole genome shotgun (WGS) entry which is preliminary data.</text>
</comment>
<evidence type="ECO:0000256" key="1">
    <source>
        <dbReference type="ARBA" id="ARBA00001931"/>
    </source>
</evidence>
<dbReference type="EC" id="1.1.-.-" evidence="7"/>